<keyword evidence="3" id="KW-0732">Signal</keyword>
<feature type="transmembrane region" description="Helical" evidence="2">
    <location>
        <begin position="193"/>
        <end position="214"/>
    </location>
</feature>
<dbReference type="OrthoDB" id="6345081at2759"/>
<keyword evidence="5" id="KW-1185">Reference proteome</keyword>
<keyword evidence="2" id="KW-1133">Transmembrane helix</keyword>
<evidence type="ECO:0000313" key="5">
    <source>
        <dbReference type="Proteomes" id="UP001152888"/>
    </source>
</evidence>
<reference evidence="4" key="1">
    <citation type="submission" date="2022-03" db="EMBL/GenBank/DDBJ databases">
        <authorList>
            <person name="Sayadi A."/>
        </authorList>
    </citation>
    <scope>NUCLEOTIDE SEQUENCE</scope>
</reference>
<feature type="chain" id="PRO_5040239126" evidence="3">
    <location>
        <begin position="36"/>
        <end position="414"/>
    </location>
</feature>
<evidence type="ECO:0000256" key="3">
    <source>
        <dbReference type="SAM" id="SignalP"/>
    </source>
</evidence>
<proteinExistence type="predicted"/>
<feature type="compositionally biased region" description="Low complexity" evidence="1">
    <location>
        <begin position="349"/>
        <end position="364"/>
    </location>
</feature>
<feature type="signal peptide" evidence="3">
    <location>
        <begin position="1"/>
        <end position="35"/>
    </location>
</feature>
<keyword evidence="2" id="KW-0812">Transmembrane</keyword>
<sequence length="414" mass="44943">MKPANNRLGNRRCSAVTWVALLLVVANSVLLVAVAEPVPVPVGVPSTLQDIDPDDDSDEEYIDGTEDDVVRPINITAGEKGTYVGAPCEFTCSPKLLHVYCNPVSGTCECDKKHPVKLNNPYAGCSKPTRLGDQCYYMETCKYTDQHASCIQVHHHAVCQCENGYHSVSIDRPSKKVFCAEDVAVMTSDFSTFAGVLSGIAILSGLICFVLHLFNQNLYETRHHRHRFGNANLAPPILFSSDPGPVLGSFPLPIIERSMTTTSSRASSTQRSYVGGHAGRSSASFASRRASSAPGSRTTVASQSRAGSRRPSIASIHSSTSVRSYSARRYERERREKEERELERRFKLAASSAGSVSGVGVGQPSPSPHSVDDLLPTLEEDRQGRVEEVPPLAAKEDSTSSFPEELPSTSKQYP</sequence>
<dbReference type="Proteomes" id="UP001152888">
    <property type="component" value="Unassembled WGS sequence"/>
</dbReference>
<organism evidence="4 5">
    <name type="scientific">Acanthoscelides obtectus</name>
    <name type="common">Bean weevil</name>
    <name type="synonym">Bruchus obtectus</name>
    <dbReference type="NCBI Taxonomy" id="200917"/>
    <lineage>
        <taxon>Eukaryota</taxon>
        <taxon>Metazoa</taxon>
        <taxon>Ecdysozoa</taxon>
        <taxon>Arthropoda</taxon>
        <taxon>Hexapoda</taxon>
        <taxon>Insecta</taxon>
        <taxon>Pterygota</taxon>
        <taxon>Neoptera</taxon>
        <taxon>Endopterygota</taxon>
        <taxon>Coleoptera</taxon>
        <taxon>Polyphaga</taxon>
        <taxon>Cucujiformia</taxon>
        <taxon>Chrysomeloidea</taxon>
        <taxon>Chrysomelidae</taxon>
        <taxon>Bruchinae</taxon>
        <taxon>Bruchini</taxon>
        <taxon>Acanthoscelides</taxon>
    </lineage>
</organism>
<feature type="compositionally biased region" description="Low complexity" evidence="1">
    <location>
        <begin position="260"/>
        <end position="272"/>
    </location>
</feature>
<evidence type="ECO:0000256" key="1">
    <source>
        <dbReference type="SAM" id="MobiDB-lite"/>
    </source>
</evidence>
<evidence type="ECO:0000256" key="2">
    <source>
        <dbReference type="SAM" id="Phobius"/>
    </source>
</evidence>
<dbReference type="AlphaFoldDB" id="A0A9P0LB30"/>
<feature type="compositionally biased region" description="Basic and acidic residues" evidence="1">
    <location>
        <begin position="328"/>
        <end position="346"/>
    </location>
</feature>
<feature type="compositionally biased region" description="Polar residues" evidence="1">
    <location>
        <begin position="315"/>
        <end position="324"/>
    </location>
</feature>
<feature type="region of interest" description="Disordered" evidence="1">
    <location>
        <begin position="260"/>
        <end position="414"/>
    </location>
</feature>
<accession>A0A9P0LB30</accession>
<dbReference type="EMBL" id="CAKOFQ010007104">
    <property type="protein sequence ID" value="CAH1991085.1"/>
    <property type="molecule type" value="Genomic_DNA"/>
</dbReference>
<evidence type="ECO:0000313" key="4">
    <source>
        <dbReference type="EMBL" id="CAH1991085.1"/>
    </source>
</evidence>
<protein>
    <submittedName>
        <fullName evidence="4">Uncharacterized protein</fullName>
    </submittedName>
</protein>
<comment type="caution">
    <text evidence="4">The sequence shown here is derived from an EMBL/GenBank/DDBJ whole genome shotgun (WGS) entry which is preliminary data.</text>
</comment>
<feature type="compositionally biased region" description="Polar residues" evidence="1">
    <location>
        <begin position="399"/>
        <end position="414"/>
    </location>
</feature>
<gene>
    <name evidence="4" type="ORF">ACAOBT_LOCUS20058</name>
</gene>
<name>A0A9P0LB30_ACAOB</name>
<feature type="compositionally biased region" description="Low complexity" evidence="1">
    <location>
        <begin position="279"/>
        <end position="297"/>
    </location>
</feature>
<keyword evidence="2" id="KW-0472">Membrane</keyword>
<feature type="compositionally biased region" description="Basic and acidic residues" evidence="1">
    <location>
        <begin position="379"/>
        <end position="398"/>
    </location>
</feature>